<dbReference type="Proteomes" id="UP000823775">
    <property type="component" value="Unassembled WGS sequence"/>
</dbReference>
<protein>
    <recommendedName>
        <fullName evidence="8">COBRA C-terminal domain-containing protein</fullName>
    </recommendedName>
</protein>
<dbReference type="Pfam" id="PF04833">
    <property type="entry name" value="COBRA"/>
    <property type="match status" value="1"/>
</dbReference>
<dbReference type="InterPro" id="IPR056900">
    <property type="entry name" value="COB_C"/>
</dbReference>
<evidence type="ECO:0000256" key="5">
    <source>
        <dbReference type="ARBA" id="ARBA00023180"/>
    </source>
</evidence>
<gene>
    <name evidence="9" type="ORF">HAX54_053113</name>
</gene>
<name>A0ABS8WS59_DATST</name>
<accession>A0ABS8WS59</accession>
<evidence type="ECO:0000256" key="2">
    <source>
        <dbReference type="ARBA" id="ARBA00005507"/>
    </source>
</evidence>
<dbReference type="PANTHER" id="PTHR31673">
    <property type="entry name" value="PROTEIN COBRA"/>
    <property type="match status" value="1"/>
</dbReference>
<keyword evidence="10" id="KW-1185">Reference proteome</keyword>
<dbReference type="EMBL" id="JACEIK010009801">
    <property type="protein sequence ID" value="MCE3214706.1"/>
    <property type="molecule type" value="Genomic_DNA"/>
</dbReference>
<evidence type="ECO:0000256" key="1">
    <source>
        <dbReference type="ARBA" id="ARBA00004609"/>
    </source>
</evidence>
<evidence type="ECO:0000259" key="8">
    <source>
        <dbReference type="Pfam" id="PF25079"/>
    </source>
</evidence>
<evidence type="ECO:0000256" key="4">
    <source>
        <dbReference type="ARBA" id="ARBA00022729"/>
    </source>
</evidence>
<evidence type="ECO:0000313" key="10">
    <source>
        <dbReference type="Proteomes" id="UP000823775"/>
    </source>
</evidence>
<evidence type="ECO:0000256" key="7">
    <source>
        <dbReference type="SAM" id="MobiDB-lite"/>
    </source>
</evidence>
<dbReference type="InterPro" id="IPR006918">
    <property type="entry name" value="COBRA_pln"/>
</dbReference>
<comment type="subcellular location">
    <subcellularLocation>
        <location evidence="1">Cell membrane</location>
        <topology evidence="1">Lipid-anchor</topology>
        <topology evidence="1">GPI-anchor</topology>
    </subcellularLocation>
</comment>
<reference evidence="9 10" key="1">
    <citation type="journal article" date="2021" name="BMC Genomics">
        <title>Datura genome reveals duplications of psychoactive alkaloid biosynthetic genes and high mutation rate following tissue culture.</title>
        <authorList>
            <person name="Rajewski A."/>
            <person name="Carter-House D."/>
            <person name="Stajich J."/>
            <person name="Litt A."/>
        </authorList>
    </citation>
    <scope>NUCLEOTIDE SEQUENCE [LARGE SCALE GENOMIC DNA]</scope>
    <source>
        <strain evidence="9">AR-01</strain>
    </source>
</reference>
<sequence>MWGAEATEQGDCSAFKGGIPPHCCEKQPVIVDLLPGAPYNKQVFNCCKGGVLTSLTQDPGKYGASFEMSVGSVSNEGSGPRTPENFTLGIPGYTCGDPVQVPPSKFTVDQGRRKTQAVANAERTCSYSQFRASYSPTCCVSLSAFYDKTIVSCPKCSCGCQGQFGADQCVKHGELPPVLQLDHNEPPRPVLECSHHMCPIQPVELGCPAPEFEKVTQVFSFNYKPRRQWECFMIKYYNDKLLLLWWKWNCANGSSHGRRRSKQEENKQSQNLSSEERMHKEESNGAFNPVRYQGLYYYYESSRGTSDLA</sequence>
<feature type="region of interest" description="Disordered" evidence="7">
    <location>
        <begin position="254"/>
        <end position="286"/>
    </location>
</feature>
<keyword evidence="3" id="KW-0336">GPI-anchor</keyword>
<keyword evidence="6" id="KW-0449">Lipoprotein</keyword>
<comment type="similarity">
    <text evidence="2">Belongs to the COBRA family.</text>
</comment>
<feature type="compositionally biased region" description="Basic and acidic residues" evidence="7">
    <location>
        <begin position="274"/>
        <end position="283"/>
    </location>
</feature>
<dbReference type="Pfam" id="PF25079">
    <property type="entry name" value="COB_C"/>
    <property type="match status" value="1"/>
</dbReference>
<comment type="caution">
    <text evidence="9">The sequence shown here is derived from an EMBL/GenBank/DDBJ whole genome shotgun (WGS) entry which is preliminary data.</text>
</comment>
<evidence type="ECO:0000256" key="3">
    <source>
        <dbReference type="ARBA" id="ARBA00022622"/>
    </source>
</evidence>
<dbReference type="PANTHER" id="PTHR31673:SF30">
    <property type="entry name" value="COBRA-LIKE PROTEIN 6"/>
    <property type="match status" value="1"/>
</dbReference>
<organism evidence="9 10">
    <name type="scientific">Datura stramonium</name>
    <name type="common">Jimsonweed</name>
    <name type="synonym">Common thornapple</name>
    <dbReference type="NCBI Taxonomy" id="4076"/>
    <lineage>
        <taxon>Eukaryota</taxon>
        <taxon>Viridiplantae</taxon>
        <taxon>Streptophyta</taxon>
        <taxon>Embryophyta</taxon>
        <taxon>Tracheophyta</taxon>
        <taxon>Spermatophyta</taxon>
        <taxon>Magnoliopsida</taxon>
        <taxon>eudicotyledons</taxon>
        <taxon>Gunneridae</taxon>
        <taxon>Pentapetalae</taxon>
        <taxon>asterids</taxon>
        <taxon>lamiids</taxon>
        <taxon>Solanales</taxon>
        <taxon>Solanaceae</taxon>
        <taxon>Solanoideae</taxon>
        <taxon>Datureae</taxon>
        <taxon>Datura</taxon>
    </lineage>
</organism>
<evidence type="ECO:0000256" key="6">
    <source>
        <dbReference type="ARBA" id="ARBA00023288"/>
    </source>
</evidence>
<keyword evidence="5" id="KW-0325">Glycoprotein</keyword>
<feature type="domain" description="COBRA C-terminal" evidence="8">
    <location>
        <begin position="137"/>
        <end position="170"/>
    </location>
</feature>
<keyword evidence="4" id="KW-0732">Signal</keyword>
<evidence type="ECO:0000313" key="9">
    <source>
        <dbReference type="EMBL" id="MCE3214706.1"/>
    </source>
</evidence>
<proteinExistence type="inferred from homology"/>
<keyword evidence="3" id="KW-0472">Membrane</keyword>